<dbReference type="Proteomes" id="UP001215598">
    <property type="component" value="Unassembled WGS sequence"/>
</dbReference>
<keyword evidence="3" id="KW-1185">Reference proteome</keyword>
<dbReference type="GO" id="GO:0005829">
    <property type="term" value="C:cytosol"/>
    <property type="evidence" value="ECO:0007669"/>
    <property type="project" value="TreeGrafter"/>
</dbReference>
<dbReference type="GO" id="GO:0000045">
    <property type="term" value="P:autophagosome assembly"/>
    <property type="evidence" value="ECO:0007669"/>
    <property type="project" value="TreeGrafter"/>
</dbReference>
<accession>A0AAD7JQ11</accession>
<dbReference type="GO" id="GO:0061025">
    <property type="term" value="P:membrane fusion"/>
    <property type="evidence" value="ECO:0007669"/>
    <property type="project" value="TreeGrafter"/>
</dbReference>
<comment type="caution">
    <text evidence="2">The sequence shown here is derived from an EMBL/GenBank/DDBJ whole genome shotgun (WGS) entry which is preliminary data.</text>
</comment>
<feature type="domain" description="SEP" evidence="1">
    <location>
        <begin position="85"/>
        <end position="150"/>
    </location>
</feature>
<dbReference type="GO" id="GO:0005634">
    <property type="term" value="C:nucleus"/>
    <property type="evidence" value="ECO:0007669"/>
    <property type="project" value="TreeGrafter"/>
</dbReference>
<protein>
    <submittedName>
        <fullName evidence="2">SEP-domain-containing protein</fullName>
    </submittedName>
</protein>
<reference evidence="2" key="1">
    <citation type="submission" date="2023-03" db="EMBL/GenBank/DDBJ databases">
        <title>Massive genome expansion in bonnet fungi (Mycena s.s.) driven by repeated elements and novel gene families across ecological guilds.</title>
        <authorList>
            <consortium name="Lawrence Berkeley National Laboratory"/>
            <person name="Harder C.B."/>
            <person name="Miyauchi S."/>
            <person name="Viragh M."/>
            <person name="Kuo A."/>
            <person name="Thoen E."/>
            <person name="Andreopoulos B."/>
            <person name="Lu D."/>
            <person name="Skrede I."/>
            <person name="Drula E."/>
            <person name="Henrissat B."/>
            <person name="Morin E."/>
            <person name="Kohler A."/>
            <person name="Barry K."/>
            <person name="LaButti K."/>
            <person name="Morin E."/>
            <person name="Salamov A."/>
            <person name="Lipzen A."/>
            <person name="Mereny Z."/>
            <person name="Hegedus B."/>
            <person name="Baldrian P."/>
            <person name="Stursova M."/>
            <person name="Weitz H."/>
            <person name="Taylor A."/>
            <person name="Grigoriev I.V."/>
            <person name="Nagy L.G."/>
            <person name="Martin F."/>
            <person name="Kauserud H."/>
        </authorList>
    </citation>
    <scope>NUCLEOTIDE SEQUENCE</scope>
    <source>
        <strain evidence="2">CBHHK182m</strain>
    </source>
</reference>
<dbReference type="InterPro" id="IPR036241">
    <property type="entry name" value="NSFL1C_SEP_dom_sf"/>
</dbReference>
<dbReference type="InterPro" id="IPR012989">
    <property type="entry name" value="SEP_domain"/>
</dbReference>
<gene>
    <name evidence="2" type="ORF">B0H16DRAFT_1673431</name>
</gene>
<organism evidence="2 3">
    <name type="scientific">Mycena metata</name>
    <dbReference type="NCBI Taxonomy" id="1033252"/>
    <lineage>
        <taxon>Eukaryota</taxon>
        <taxon>Fungi</taxon>
        <taxon>Dikarya</taxon>
        <taxon>Basidiomycota</taxon>
        <taxon>Agaricomycotina</taxon>
        <taxon>Agaricomycetes</taxon>
        <taxon>Agaricomycetidae</taxon>
        <taxon>Agaricales</taxon>
        <taxon>Marasmiineae</taxon>
        <taxon>Mycenaceae</taxon>
        <taxon>Mycena</taxon>
    </lineage>
</organism>
<dbReference type="SUPFAM" id="SSF54236">
    <property type="entry name" value="Ubiquitin-like"/>
    <property type="match status" value="1"/>
</dbReference>
<dbReference type="EMBL" id="JARKIB010000018">
    <property type="protein sequence ID" value="KAJ7769368.1"/>
    <property type="molecule type" value="Genomic_DNA"/>
</dbReference>
<dbReference type="SUPFAM" id="SSF102848">
    <property type="entry name" value="NSFL1 (p97 ATPase) cofactor p47, SEP domain"/>
    <property type="match status" value="1"/>
</dbReference>
<sequence length="275" mass="29403">MDQRESWFAGGERNTRPSPSFFFVFPYIFTYYARCKTSASRAALALASPSTSSAFSGGGHTLGSDEVPSTYIPDPNAPEDPALVPVTRSLTFWRDGFSIEDGLLMRYDDPADAAVLRAINDGTAPPELYNITPDQRVEILVSKCTNEDYVAPQRRAAGWGAGGVRLGAAVPGDVGSSSAQVDAAVTSSAATTSQVTTSAQAVAVDESAPIAQIQVRLADGGSAHSQPYTLHTTFPTRELADGIENLKHVPETVESEFSASKSMLRDREILDRPRN</sequence>
<evidence type="ECO:0000313" key="3">
    <source>
        <dbReference type="Proteomes" id="UP001215598"/>
    </source>
</evidence>
<dbReference type="Pfam" id="PF08059">
    <property type="entry name" value="SEP"/>
    <property type="match status" value="1"/>
</dbReference>
<name>A0AAD7JQ11_9AGAR</name>
<dbReference type="PROSITE" id="PS51399">
    <property type="entry name" value="SEP"/>
    <property type="match status" value="1"/>
</dbReference>
<dbReference type="Gene3D" id="3.30.420.210">
    <property type="entry name" value="SEP domain"/>
    <property type="match status" value="1"/>
</dbReference>
<dbReference type="PANTHER" id="PTHR23333">
    <property type="entry name" value="UBX DOMAIN CONTAINING PROTEIN"/>
    <property type="match status" value="1"/>
</dbReference>
<evidence type="ECO:0000259" key="1">
    <source>
        <dbReference type="PROSITE" id="PS51399"/>
    </source>
</evidence>
<proteinExistence type="predicted"/>
<dbReference type="InterPro" id="IPR029071">
    <property type="entry name" value="Ubiquitin-like_domsf"/>
</dbReference>
<dbReference type="GO" id="GO:0043161">
    <property type="term" value="P:proteasome-mediated ubiquitin-dependent protein catabolic process"/>
    <property type="evidence" value="ECO:0007669"/>
    <property type="project" value="TreeGrafter"/>
</dbReference>
<dbReference type="GO" id="GO:0007030">
    <property type="term" value="P:Golgi organization"/>
    <property type="evidence" value="ECO:0007669"/>
    <property type="project" value="TreeGrafter"/>
</dbReference>
<dbReference type="GO" id="GO:0031468">
    <property type="term" value="P:nuclear membrane reassembly"/>
    <property type="evidence" value="ECO:0007669"/>
    <property type="project" value="TreeGrafter"/>
</dbReference>
<dbReference type="Gene3D" id="3.10.20.90">
    <property type="entry name" value="Phosphatidylinositol 3-kinase Catalytic Subunit, Chain A, domain 1"/>
    <property type="match status" value="1"/>
</dbReference>
<dbReference type="SMART" id="SM00553">
    <property type="entry name" value="SEP"/>
    <property type="match status" value="1"/>
</dbReference>
<dbReference type="FunFam" id="3.30.420.210:FF:000002">
    <property type="entry name" value="UBX domain-containing protein 1"/>
    <property type="match status" value="1"/>
</dbReference>
<dbReference type="PANTHER" id="PTHR23333:SF20">
    <property type="entry name" value="NSFL1 COFACTOR P47"/>
    <property type="match status" value="1"/>
</dbReference>
<dbReference type="AlphaFoldDB" id="A0AAD7JQ11"/>
<evidence type="ECO:0000313" key="2">
    <source>
        <dbReference type="EMBL" id="KAJ7769368.1"/>
    </source>
</evidence>
<dbReference type="GO" id="GO:0043130">
    <property type="term" value="F:ubiquitin binding"/>
    <property type="evidence" value="ECO:0007669"/>
    <property type="project" value="TreeGrafter"/>
</dbReference>